<evidence type="ECO:0000259" key="12">
    <source>
        <dbReference type="Pfam" id="PF00133"/>
    </source>
</evidence>
<evidence type="ECO:0000259" key="14">
    <source>
        <dbReference type="Pfam" id="PF24810"/>
    </source>
</evidence>
<dbReference type="EMBL" id="LAVV01013660">
    <property type="protein sequence ID" value="KNZ45416.1"/>
    <property type="molecule type" value="Genomic_DNA"/>
</dbReference>
<feature type="region of interest" description="Disordered" evidence="11">
    <location>
        <begin position="156"/>
        <end position="184"/>
    </location>
</feature>
<gene>
    <name evidence="15" type="primary">leuS</name>
    <name evidence="15" type="ORF">VP01_814g3</name>
</gene>
<protein>
    <recommendedName>
        <fullName evidence="2">leucine--tRNA ligase</fullName>
        <ecNumber evidence="2">6.1.1.4</ecNumber>
    </recommendedName>
    <alternativeName>
        <fullName evidence="8">Leucyl-tRNA synthetase</fullName>
    </alternativeName>
</protein>
<dbReference type="OrthoDB" id="10249672at2759"/>
<dbReference type="FunFam" id="3.90.740.10:FF:000001">
    <property type="entry name" value="Leucine--tRNA ligase, cytoplasmic"/>
    <property type="match status" value="1"/>
</dbReference>
<evidence type="ECO:0000259" key="13">
    <source>
        <dbReference type="Pfam" id="PF08264"/>
    </source>
</evidence>
<evidence type="ECO:0000256" key="6">
    <source>
        <dbReference type="ARBA" id="ARBA00022917"/>
    </source>
</evidence>
<dbReference type="PROSITE" id="PS00178">
    <property type="entry name" value="AA_TRNA_LIGASE_I"/>
    <property type="match status" value="1"/>
</dbReference>
<feature type="domain" description="Methionyl/Valyl/Leucyl/Isoleucyl-tRNA synthetase anticodon-binding" evidence="13">
    <location>
        <begin position="847"/>
        <end position="952"/>
    </location>
</feature>
<dbReference type="InterPro" id="IPR013155">
    <property type="entry name" value="M/V/L/I-tRNA-synth_anticd-bd"/>
</dbReference>
<evidence type="ECO:0000256" key="8">
    <source>
        <dbReference type="ARBA" id="ARBA00030520"/>
    </source>
</evidence>
<dbReference type="NCBIfam" id="TIGR00395">
    <property type="entry name" value="leuS_arch"/>
    <property type="match status" value="1"/>
</dbReference>
<dbReference type="Pfam" id="PF08264">
    <property type="entry name" value="Anticodon_1"/>
    <property type="match status" value="1"/>
</dbReference>
<dbReference type="InterPro" id="IPR009080">
    <property type="entry name" value="tRNAsynth_Ia_anticodon-bd"/>
</dbReference>
<dbReference type="GO" id="GO:0004823">
    <property type="term" value="F:leucine-tRNA ligase activity"/>
    <property type="evidence" value="ECO:0007669"/>
    <property type="project" value="UniProtKB-EC"/>
</dbReference>
<evidence type="ECO:0000256" key="2">
    <source>
        <dbReference type="ARBA" id="ARBA00013164"/>
    </source>
</evidence>
<keyword evidence="6 10" id="KW-0648">Protein biosynthesis</keyword>
<name>A0A0L6UA84_9BASI</name>
<sequence>MAQSTNPQPSSIQELMDRKQKEATLDMGGNFAKRDDLIKYEKEAQEKWALSNVFQTDSPYTENPELVDLSGEELRQKYPKFFGTFPYPYMNGSLHLGHAFTISKIEFAVGFERMRGRRALFPVGWHATGMPIKASSDKIIRELEQFGQDLSKYESQSVISESTPTEPSTSESQDKSKAKKGKLQAKSTGLQYQFQIMESIGVPRTDIPKFADPQYWLQYFPPIAKNDLNAFGARVDWRRSFITTDINPYYDAFVRWQMNRLKEKGYVKFGERYTIYSPKDGQPCMDHDRSSGERLGSQEYTCLKMKVLEWGPQAGDLATQLSGKDVFFVAATLRPETMYGQTNCFVGPNVQYGAFQMKDGSLYICTPRAARNMAFQNLTAERGAVTQVATVQGSALYGTKIHAPNAIHQAVYILPMETVLATKGTGVVTSVPSDSPDDYINLMHLRKKAAYFGLDPAWFGEMSAPKLVTTLKIDSPKDAAKLAEAKERAYKAGFYQGTMSVGPLAGQPVEKAKPKIREELIAHGSAFPYAEPEGLIISRSNDECVVALCDQWYLDYGEPTWQAKAFKLLERMNIRDAPTKKKFQEDLDWLHQWACARSYGLGSRLPWDPQFLVESLSDSTIYMAFYTISHFLHGGDIFGRTPGPLGVTAEQMTDRMWDYIFGTDAVQFQPDPTPTPLSKEKADLMRREFRYFYPMDIRSSGKDLISNHLCFCIYVHTALFDEQFWPRTMRANGHLMLNGKKMSKSTGNSLTLCDSLKKFGADATRLTLADSGDGFDDANFEELTANASILRLHTLLEWCREVISNNSSFRTGPYTLFDLIFENETKMAINKTYKAYDESVCQPFQNSKEESQYKEAQKVGFYELLGARDWYRDFTAEEGGMHADLLRYYVRVQTLLIAPIAPHFAEHVWGTILGEKGSIQNARFPEGNQSVDHSMIDAAEYVKETVRSVRTTEINLAKRKAKAKGAAPSGGPQLSFDPAKPKRVRIFVADKFPAWQGLCIDALARNLDRQTALIDEKALRADLEKLGLFKDKRTMPFIMMMKGKIKSNGTSALERALTFDEMDVLEKAAGYLRRTLNYDRVEIESLAAGMAKVHQQEQGDDSADQLGYNLAIIEASQPGSPAVRLLLLLFLTSRWSPLLVLTLTTFFSLSPHALLSLLFIILPPSSSPPLSTTLIIIEMFPLYYILCRPGSFALLDMAAGPFLKIIPLGYISK</sequence>
<feature type="domain" description="Aminoacyl-tRNA synthetase class Ia" evidence="12">
    <location>
        <begin position="686"/>
        <end position="779"/>
    </location>
</feature>
<evidence type="ECO:0000313" key="16">
    <source>
        <dbReference type="Proteomes" id="UP000037035"/>
    </source>
</evidence>
<dbReference type="InterPro" id="IPR004493">
    <property type="entry name" value="Leu-tRNA-synth_Ia_arc/euk"/>
</dbReference>
<evidence type="ECO:0000256" key="1">
    <source>
        <dbReference type="ARBA" id="ARBA00005594"/>
    </source>
</evidence>
<comment type="catalytic activity">
    <reaction evidence="9">
        <text>tRNA(Leu) + L-leucine + ATP = L-leucyl-tRNA(Leu) + AMP + diphosphate</text>
        <dbReference type="Rhea" id="RHEA:11688"/>
        <dbReference type="Rhea" id="RHEA-COMP:9613"/>
        <dbReference type="Rhea" id="RHEA-COMP:9622"/>
        <dbReference type="ChEBI" id="CHEBI:30616"/>
        <dbReference type="ChEBI" id="CHEBI:33019"/>
        <dbReference type="ChEBI" id="CHEBI:57427"/>
        <dbReference type="ChEBI" id="CHEBI:78442"/>
        <dbReference type="ChEBI" id="CHEBI:78494"/>
        <dbReference type="ChEBI" id="CHEBI:456215"/>
        <dbReference type="EC" id="6.1.1.4"/>
    </reaction>
</comment>
<dbReference type="Pfam" id="PF00133">
    <property type="entry name" value="tRNA-synt_1"/>
    <property type="match status" value="2"/>
</dbReference>
<dbReference type="InterPro" id="IPR001412">
    <property type="entry name" value="aa-tRNA-synth_I_CS"/>
</dbReference>
<evidence type="ECO:0000256" key="10">
    <source>
        <dbReference type="RuleBase" id="RU363035"/>
    </source>
</evidence>
<keyword evidence="16" id="KW-1185">Reference proteome</keyword>
<keyword evidence="5 10" id="KW-0067">ATP-binding</keyword>
<feature type="domain" description="Leucine--tRNA ligase RagD-binding" evidence="14">
    <location>
        <begin position="988"/>
        <end position="1056"/>
    </location>
</feature>
<dbReference type="AlphaFoldDB" id="A0A0L6UA84"/>
<dbReference type="Proteomes" id="UP000037035">
    <property type="component" value="Unassembled WGS sequence"/>
</dbReference>
<dbReference type="InterPro" id="IPR055416">
    <property type="entry name" value="RBD_LARS1"/>
</dbReference>
<evidence type="ECO:0000256" key="7">
    <source>
        <dbReference type="ARBA" id="ARBA00023146"/>
    </source>
</evidence>
<evidence type="ECO:0000256" key="11">
    <source>
        <dbReference type="SAM" id="MobiDB-lite"/>
    </source>
</evidence>
<dbReference type="PANTHER" id="PTHR45794:SF1">
    <property type="entry name" value="LEUCINE--TRNA LIGASE, CYTOPLASMIC"/>
    <property type="match status" value="1"/>
</dbReference>
<dbReference type="InterPro" id="IPR002300">
    <property type="entry name" value="aa-tRNA-synth_Ia"/>
</dbReference>
<organism evidence="15 16">
    <name type="scientific">Puccinia sorghi</name>
    <dbReference type="NCBI Taxonomy" id="27349"/>
    <lineage>
        <taxon>Eukaryota</taxon>
        <taxon>Fungi</taxon>
        <taxon>Dikarya</taxon>
        <taxon>Basidiomycota</taxon>
        <taxon>Pucciniomycotina</taxon>
        <taxon>Pucciniomycetes</taxon>
        <taxon>Pucciniales</taxon>
        <taxon>Pucciniaceae</taxon>
        <taxon>Puccinia</taxon>
    </lineage>
</organism>
<dbReference type="STRING" id="27349.A0A0L6UA84"/>
<dbReference type="VEuPathDB" id="FungiDB:VP01_814g3"/>
<reference evidence="15 16" key="1">
    <citation type="submission" date="2015-08" db="EMBL/GenBank/DDBJ databases">
        <title>Next Generation Sequencing and Analysis of the Genome of Puccinia sorghi L Schw, the Causal Agent of Maize Common Rust.</title>
        <authorList>
            <person name="Rochi L."/>
            <person name="Burguener G."/>
            <person name="Darino M."/>
            <person name="Turjanski A."/>
            <person name="Kreff E."/>
            <person name="Dieguez M.J."/>
            <person name="Sacco F."/>
        </authorList>
    </citation>
    <scope>NUCLEOTIDE SEQUENCE [LARGE SCALE GENOMIC DNA]</scope>
    <source>
        <strain evidence="15 16">RO10H11247</strain>
    </source>
</reference>
<comment type="similarity">
    <text evidence="1 10">Belongs to the class-I aminoacyl-tRNA synthetase family.</text>
</comment>
<dbReference type="SUPFAM" id="SSF52374">
    <property type="entry name" value="Nucleotidylyl transferase"/>
    <property type="match status" value="1"/>
</dbReference>
<dbReference type="GO" id="GO:0005524">
    <property type="term" value="F:ATP binding"/>
    <property type="evidence" value="ECO:0007669"/>
    <property type="project" value="UniProtKB-KW"/>
</dbReference>
<dbReference type="PANTHER" id="PTHR45794">
    <property type="entry name" value="LEUCYL-TRNA SYNTHETASE"/>
    <property type="match status" value="1"/>
</dbReference>
<comment type="caution">
    <text evidence="15">The sequence shown here is derived from an EMBL/GenBank/DDBJ whole genome shotgun (WGS) entry which is preliminary data.</text>
</comment>
<evidence type="ECO:0000256" key="9">
    <source>
        <dbReference type="ARBA" id="ARBA00047469"/>
    </source>
</evidence>
<dbReference type="CDD" id="cd07959">
    <property type="entry name" value="Anticodon_Ia_Leu_AEc"/>
    <property type="match status" value="1"/>
</dbReference>
<dbReference type="SUPFAM" id="SSF47323">
    <property type="entry name" value="Anticodon-binding domain of a subclass of class I aminoacyl-tRNA synthetases"/>
    <property type="match status" value="1"/>
</dbReference>
<accession>A0A0L6UA84</accession>
<feature type="domain" description="Aminoacyl-tRNA synthetase class Ia" evidence="12">
    <location>
        <begin position="73"/>
        <end position="154"/>
    </location>
</feature>
<dbReference type="Gene3D" id="1.10.730.10">
    <property type="entry name" value="Isoleucyl-tRNA Synthetase, Domain 1"/>
    <property type="match status" value="1"/>
</dbReference>
<dbReference type="InterPro" id="IPR009008">
    <property type="entry name" value="Val/Leu/Ile-tRNA-synth_edit"/>
</dbReference>
<dbReference type="EC" id="6.1.1.4" evidence="2"/>
<dbReference type="GO" id="GO:0006429">
    <property type="term" value="P:leucyl-tRNA aminoacylation"/>
    <property type="evidence" value="ECO:0007669"/>
    <property type="project" value="InterPro"/>
</dbReference>
<evidence type="ECO:0000256" key="3">
    <source>
        <dbReference type="ARBA" id="ARBA00022598"/>
    </source>
</evidence>
<evidence type="ECO:0000256" key="5">
    <source>
        <dbReference type="ARBA" id="ARBA00022840"/>
    </source>
</evidence>
<evidence type="ECO:0000256" key="4">
    <source>
        <dbReference type="ARBA" id="ARBA00022741"/>
    </source>
</evidence>
<keyword evidence="4 10" id="KW-0547">Nucleotide-binding</keyword>
<dbReference type="SUPFAM" id="SSF50677">
    <property type="entry name" value="ValRS/IleRS/LeuRS editing domain"/>
    <property type="match status" value="1"/>
</dbReference>
<proteinExistence type="inferred from homology"/>
<feature type="compositionally biased region" description="Low complexity" evidence="11">
    <location>
        <begin position="160"/>
        <end position="171"/>
    </location>
</feature>
<keyword evidence="7 10" id="KW-0030">Aminoacyl-tRNA synthetase</keyword>
<dbReference type="Gene3D" id="3.90.740.10">
    <property type="entry name" value="Valyl/Leucyl/Isoleucyl-tRNA synthetase, editing domain"/>
    <property type="match status" value="1"/>
</dbReference>
<keyword evidence="3 10" id="KW-0436">Ligase</keyword>
<evidence type="ECO:0000313" key="15">
    <source>
        <dbReference type="EMBL" id="KNZ45416.1"/>
    </source>
</evidence>
<dbReference type="GO" id="GO:0002161">
    <property type="term" value="F:aminoacyl-tRNA deacylase activity"/>
    <property type="evidence" value="ECO:0007669"/>
    <property type="project" value="InterPro"/>
</dbReference>
<dbReference type="Gene3D" id="3.40.50.620">
    <property type="entry name" value="HUPs"/>
    <property type="match status" value="1"/>
</dbReference>
<dbReference type="Pfam" id="PF24810">
    <property type="entry name" value="RBD_LARS1"/>
    <property type="match status" value="1"/>
</dbReference>
<dbReference type="InterPro" id="IPR014729">
    <property type="entry name" value="Rossmann-like_a/b/a_fold"/>
</dbReference>